<evidence type="ECO:0000256" key="3">
    <source>
        <dbReference type="ARBA" id="ARBA00022679"/>
    </source>
</evidence>
<comment type="caution">
    <text evidence="11">The sequence shown here is derived from an EMBL/GenBank/DDBJ whole genome shotgun (WGS) entry which is preliminary data.</text>
</comment>
<dbReference type="Gene3D" id="3.40.50.150">
    <property type="entry name" value="Vaccinia Virus protein VP39"/>
    <property type="match status" value="1"/>
</dbReference>
<evidence type="ECO:0000256" key="5">
    <source>
        <dbReference type="ARBA" id="ARBA00039112"/>
    </source>
</evidence>
<dbReference type="Proteomes" id="UP000288805">
    <property type="component" value="Unassembled WGS sequence"/>
</dbReference>
<comment type="catalytic activity">
    <reaction evidence="8">
        <text>N-terminal L-seryl-L-prolyl-L-lysyl-[protein] + 3 S-adenosyl-L-methionine = N-terminal N,N,N-trimethyl-L-seryl-L-prolyl-L-lysyl-[protein] + 3 S-adenosyl-L-homocysteine + 3 H(+)</text>
        <dbReference type="Rhea" id="RHEA:54724"/>
        <dbReference type="Rhea" id="RHEA-COMP:13789"/>
        <dbReference type="Rhea" id="RHEA-COMP:13973"/>
        <dbReference type="ChEBI" id="CHEBI:15378"/>
        <dbReference type="ChEBI" id="CHEBI:57856"/>
        <dbReference type="ChEBI" id="CHEBI:59789"/>
        <dbReference type="ChEBI" id="CHEBI:138061"/>
        <dbReference type="ChEBI" id="CHEBI:138317"/>
        <dbReference type="EC" id="2.1.1.244"/>
    </reaction>
</comment>
<comment type="catalytic activity">
    <reaction evidence="9">
        <text>N-terminal L-prolyl-L-prolyl-L-lysyl-[protein] + 2 S-adenosyl-L-methionine = N-terminal N,N-dimethyl-L-prolyl-L-prolyl-L-lysyl-[protein] + 2 S-adenosyl-L-homocysteine + 2 H(+)</text>
        <dbReference type="Rhea" id="RHEA:54736"/>
        <dbReference type="Rhea" id="RHEA-COMP:13787"/>
        <dbReference type="Rhea" id="RHEA-COMP:13974"/>
        <dbReference type="ChEBI" id="CHEBI:15378"/>
        <dbReference type="ChEBI" id="CHEBI:57856"/>
        <dbReference type="ChEBI" id="CHEBI:59789"/>
        <dbReference type="ChEBI" id="CHEBI:138059"/>
        <dbReference type="ChEBI" id="CHEBI:138318"/>
        <dbReference type="EC" id="2.1.1.244"/>
    </reaction>
</comment>
<evidence type="ECO:0000256" key="10">
    <source>
        <dbReference type="ARBA" id="ARBA00048167"/>
    </source>
</evidence>
<evidence type="ECO:0000256" key="8">
    <source>
        <dbReference type="ARBA" id="ARBA00047306"/>
    </source>
</evidence>
<dbReference type="GO" id="GO:0032259">
    <property type="term" value="P:methylation"/>
    <property type="evidence" value="ECO:0007669"/>
    <property type="project" value="UniProtKB-KW"/>
</dbReference>
<dbReference type="PANTHER" id="PTHR12753">
    <property type="entry name" value="AD-003 - RELATED"/>
    <property type="match status" value="1"/>
</dbReference>
<evidence type="ECO:0000256" key="2">
    <source>
        <dbReference type="ARBA" id="ARBA00022603"/>
    </source>
</evidence>
<accession>A0A438CAT4</accession>
<keyword evidence="3 11" id="KW-0808">Transferase</keyword>
<name>A0A438CAT4_VITVI</name>
<reference evidence="11 12" key="1">
    <citation type="journal article" date="2018" name="PLoS Genet.">
        <title>Population sequencing reveals clonal diversity and ancestral inbreeding in the grapevine cultivar Chardonnay.</title>
        <authorList>
            <person name="Roach M.J."/>
            <person name="Johnson D.L."/>
            <person name="Bohlmann J."/>
            <person name="van Vuuren H.J."/>
            <person name="Jones S.J."/>
            <person name="Pretorius I.S."/>
            <person name="Schmidt S.A."/>
            <person name="Borneman A.R."/>
        </authorList>
    </citation>
    <scope>NUCLEOTIDE SEQUENCE [LARGE SCALE GENOMIC DNA]</scope>
    <source>
        <strain evidence="12">cv. Chardonnay</strain>
        <tissue evidence="11">Leaf</tissue>
    </source>
</reference>
<dbReference type="InterPro" id="IPR029063">
    <property type="entry name" value="SAM-dependent_MTases_sf"/>
</dbReference>
<proteinExistence type="inferred from homology"/>
<evidence type="ECO:0000313" key="11">
    <source>
        <dbReference type="EMBL" id="RVW20365.1"/>
    </source>
</evidence>
<evidence type="ECO:0000256" key="1">
    <source>
        <dbReference type="ARBA" id="ARBA00009059"/>
    </source>
</evidence>
<dbReference type="AlphaFoldDB" id="A0A438CAT4"/>
<dbReference type="EMBL" id="QGNW01002372">
    <property type="protein sequence ID" value="RVW20365.1"/>
    <property type="molecule type" value="Genomic_DNA"/>
</dbReference>
<evidence type="ECO:0000256" key="7">
    <source>
        <dbReference type="ARBA" id="ARBA00043129"/>
    </source>
</evidence>
<gene>
    <name evidence="11" type="primary">OsI_13745_1</name>
    <name evidence="11" type="ORF">CK203_113570</name>
</gene>
<keyword evidence="4" id="KW-0949">S-adenosyl-L-methionine</keyword>
<protein>
    <recommendedName>
        <fullName evidence="6">Alpha N-terminal protein methyltransferase 1</fullName>
        <ecNumber evidence="5">2.1.1.244</ecNumber>
    </recommendedName>
    <alternativeName>
        <fullName evidence="7">X-Pro-Lys N-terminal protein methyltransferase 1</fullName>
    </alternativeName>
</protein>
<comment type="catalytic activity">
    <reaction evidence="10">
        <text>N-terminal L-alanyl-L-prolyl-L-lysyl-[protein] + 3 S-adenosyl-L-methionine = N-terminal N,N,N-trimethyl-L-alanyl-L-prolyl-L-lysyl-[protein] + 3 S-adenosyl-L-homocysteine + 3 H(+)</text>
        <dbReference type="Rhea" id="RHEA:54712"/>
        <dbReference type="Rhea" id="RHEA-COMP:13785"/>
        <dbReference type="Rhea" id="RHEA-COMP:13971"/>
        <dbReference type="ChEBI" id="CHEBI:15378"/>
        <dbReference type="ChEBI" id="CHEBI:57856"/>
        <dbReference type="ChEBI" id="CHEBI:59789"/>
        <dbReference type="ChEBI" id="CHEBI:138057"/>
        <dbReference type="ChEBI" id="CHEBI:138315"/>
        <dbReference type="EC" id="2.1.1.244"/>
    </reaction>
</comment>
<dbReference type="GO" id="GO:0071885">
    <property type="term" value="F:N-terminal protein N-methyltransferase activity"/>
    <property type="evidence" value="ECO:0007669"/>
    <property type="project" value="UniProtKB-EC"/>
</dbReference>
<dbReference type="Pfam" id="PF05891">
    <property type="entry name" value="Methyltransf_PK"/>
    <property type="match status" value="1"/>
</dbReference>
<dbReference type="PANTHER" id="PTHR12753:SF0">
    <property type="entry name" value="ALPHA N-TERMINAL PROTEIN METHYLTRANSFERASE 1"/>
    <property type="match status" value="1"/>
</dbReference>
<evidence type="ECO:0000256" key="4">
    <source>
        <dbReference type="ARBA" id="ARBA00022691"/>
    </source>
</evidence>
<evidence type="ECO:0000256" key="9">
    <source>
        <dbReference type="ARBA" id="ARBA00047885"/>
    </source>
</evidence>
<dbReference type="InterPro" id="IPR008576">
    <property type="entry name" value="MeTrfase_NTM1"/>
</dbReference>
<organism evidence="11 12">
    <name type="scientific">Vitis vinifera</name>
    <name type="common">Grape</name>
    <dbReference type="NCBI Taxonomy" id="29760"/>
    <lineage>
        <taxon>Eukaryota</taxon>
        <taxon>Viridiplantae</taxon>
        <taxon>Streptophyta</taxon>
        <taxon>Embryophyta</taxon>
        <taxon>Tracheophyta</taxon>
        <taxon>Spermatophyta</taxon>
        <taxon>Magnoliopsida</taxon>
        <taxon>eudicotyledons</taxon>
        <taxon>Gunneridae</taxon>
        <taxon>Pentapetalae</taxon>
        <taxon>rosids</taxon>
        <taxon>Vitales</taxon>
        <taxon>Vitaceae</taxon>
        <taxon>Viteae</taxon>
        <taxon>Vitis</taxon>
    </lineage>
</organism>
<dbReference type="EC" id="2.1.1.244" evidence="5"/>
<keyword evidence="2 11" id="KW-0489">Methyltransferase</keyword>
<evidence type="ECO:0000256" key="6">
    <source>
        <dbReference type="ARBA" id="ARBA00039449"/>
    </source>
</evidence>
<comment type="similarity">
    <text evidence="1">Belongs to the methyltransferase superfamily. NTM1 family.</text>
</comment>
<sequence length="89" mass="10504">MRFSLKHFSLSGLYGKPMFLDMHKATNFYCVPLQDFTPEVGRYGVTWIQWCIGQLADDDFILFFKRAKTGLKLEEKQNSEDVDEMMERL</sequence>
<evidence type="ECO:0000313" key="12">
    <source>
        <dbReference type="Proteomes" id="UP000288805"/>
    </source>
</evidence>